<name>A0A6M5YUI5_9BACT</name>
<evidence type="ECO:0000256" key="6">
    <source>
        <dbReference type="SAM" id="Phobius"/>
    </source>
</evidence>
<evidence type="ECO:0000256" key="4">
    <source>
        <dbReference type="ARBA" id="ARBA00023136"/>
    </source>
</evidence>
<dbReference type="GO" id="GO:0005886">
    <property type="term" value="C:plasma membrane"/>
    <property type="evidence" value="ECO:0007669"/>
    <property type="project" value="TreeGrafter"/>
</dbReference>
<feature type="transmembrane region" description="Helical" evidence="6">
    <location>
        <begin position="350"/>
        <end position="368"/>
    </location>
</feature>
<dbReference type="Proteomes" id="UP000503447">
    <property type="component" value="Chromosome"/>
</dbReference>
<dbReference type="Gene3D" id="1.20.1250.20">
    <property type="entry name" value="MFS general substrate transporter like domains"/>
    <property type="match status" value="2"/>
</dbReference>
<sequence>MSFPAPGATLPPVTRWLVLTVAAIGFLFDTYELLMFPVIGAQALSELLKVAPDSDPVRLWSGRMLWIAALSGGVFGLLGGFLVDRLGRKTVMVGSILVYSLSPVAAAYSTELWHLVLFRCTTFIGVCVELVAAVTWLAELFADKKQREVAIGWTLACASLGGILVTEVFNEIGAELRAHPDGASWLPVPVAAWRYTLLTGLVPGAMILVLMPFVPESRVWKERKLAGTLKRPNFAELFSPALRKTTIVTTLLSACGYAAAFGALQLTPLQMVPGLPSIAPVREEHAPNVKAATGKLKAAEKRLEAAASDDAKAKAETSVKAATTELAAARKPINDAINAKRGNIQRWQELGGLVGRVLFAILLVYVASRVLIRIFLLPGVVLLPVTYLVLYGGDYSIFATAIFFCGLVTVAQFSYVSEYLPKVFPVHLRGTGSAFATNVGGRMLGTMAATLNTELLSPLFSGENPQRVATAAAIIGGAVYAVALVLSFLLPVPREDEVPAPPVVPPAPEVPQG</sequence>
<dbReference type="GO" id="GO:0046943">
    <property type="term" value="F:carboxylic acid transmembrane transporter activity"/>
    <property type="evidence" value="ECO:0007669"/>
    <property type="project" value="TreeGrafter"/>
</dbReference>
<evidence type="ECO:0000259" key="7">
    <source>
        <dbReference type="PROSITE" id="PS50850"/>
    </source>
</evidence>
<reference evidence="9" key="1">
    <citation type="submission" date="2020-05" db="EMBL/GenBank/DDBJ databases">
        <title>Frigoriglobus tundricola gen. nov., sp. nov., a psychrotolerant cellulolytic planctomycete of the family Gemmataceae with two divergent copies of 16S rRNA gene.</title>
        <authorList>
            <person name="Kulichevskaya I.S."/>
            <person name="Ivanova A.A."/>
            <person name="Naumoff D.G."/>
            <person name="Beletsky A.V."/>
            <person name="Rijpstra W.I.C."/>
            <person name="Sinninghe Damste J.S."/>
            <person name="Mardanov A.V."/>
            <person name="Ravin N.V."/>
            <person name="Dedysh S.N."/>
        </authorList>
    </citation>
    <scope>NUCLEOTIDE SEQUENCE [LARGE SCALE GENOMIC DNA]</scope>
    <source>
        <strain evidence="9">PL17</strain>
    </source>
</reference>
<evidence type="ECO:0000313" key="8">
    <source>
        <dbReference type="EMBL" id="QJW97738.1"/>
    </source>
</evidence>
<dbReference type="InterPro" id="IPR005829">
    <property type="entry name" value="Sugar_transporter_CS"/>
</dbReference>
<evidence type="ECO:0000256" key="5">
    <source>
        <dbReference type="SAM" id="Coils"/>
    </source>
</evidence>
<keyword evidence="9" id="KW-1185">Reference proteome</keyword>
<feature type="domain" description="Major facilitator superfamily (MFS) profile" evidence="7">
    <location>
        <begin position="18"/>
        <end position="495"/>
    </location>
</feature>
<protein>
    <recommendedName>
        <fullName evidence="7">Major facilitator superfamily (MFS) profile domain-containing protein</fullName>
    </recommendedName>
</protein>
<dbReference type="PANTHER" id="PTHR23508">
    <property type="entry name" value="CARBOXYLIC ACID TRANSPORTER PROTEIN HOMOLOG"/>
    <property type="match status" value="1"/>
</dbReference>
<dbReference type="AlphaFoldDB" id="A0A6M5YUI5"/>
<organism evidence="8 9">
    <name type="scientific">Frigoriglobus tundricola</name>
    <dbReference type="NCBI Taxonomy" id="2774151"/>
    <lineage>
        <taxon>Bacteria</taxon>
        <taxon>Pseudomonadati</taxon>
        <taxon>Planctomycetota</taxon>
        <taxon>Planctomycetia</taxon>
        <taxon>Gemmatales</taxon>
        <taxon>Gemmataceae</taxon>
        <taxon>Frigoriglobus</taxon>
    </lineage>
</organism>
<dbReference type="InterPro" id="IPR020846">
    <property type="entry name" value="MFS_dom"/>
</dbReference>
<dbReference type="PROSITE" id="PS50850">
    <property type="entry name" value="MFS"/>
    <property type="match status" value="1"/>
</dbReference>
<proteinExistence type="predicted"/>
<keyword evidence="2 6" id="KW-0812">Transmembrane</keyword>
<dbReference type="RefSeq" id="WP_227254426.1">
    <property type="nucleotide sequence ID" value="NZ_CP053452.2"/>
</dbReference>
<dbReference type="PANTHER" id="PTHR23508:SF10">
    <property type="entry name" value="CARBOXYLIC ACID TRANSPORTER PROTEIN HOMOLOG"/>
    <property type="match status" value="1"/>
</dbReference>
<evidence type="ECO:0000256" key="3">
    <source>
        <dbReference type="ARBA" id="ARBA00022989"/>
    </source>
</evidence>
<comment type="subcellular location">
    <subcellularLocation>
        <location evidence="1">Membrane</location>
        <topology evidence="1">Multi-pass membrane protein</topology>
    </subcellularLocation>
</comment>
<feature type="transmembrane region" description="Helical" evidence="6">
    <location>
        <begin position="374"/>
        <end position="390"/>
    </location>
</feature>
<dbReference type="InterPro" id="IPR011701">
    <property type="entry name" value="MFS"/>
</dbReference>
<dbReference type="InterPro" id="IPR036259">
    <property type="entry name" value="MFS_trans_sf"/>
</dbReference>
<accession>A0A6M5YUI5</accession>
<feature type="transmembrane region" description="Helical" evidence="6">
    <location>
        <begin position="64"/>
        <end position="83"/>
    </location>
</feature>
<evidence type="ECO:0000256" key="2">
    <source>
        <dbReference type="ARBA" id="ARBA00022692"/>
    </source>
</evidence>
<evidence type="ECO:0000313" key="9">
    <source>
        <dbReference type="Proteomes" id="UP000503447"/>
    </source>
</evidence>
<dbReference type="PROSITE" id="PS00216">
    <property type="entry name" value="SUGAR_TRANSPORT_1"/>
    <property type="match status" value="1"/>
</dbReference>
<keyword evidence="5" id="KW-0175">Coiled coil</keyword>
<dbReference type="EMBL" id="CP053452">
    <property type="protein sequence ID" value="QJW97738.1"/>
    <property type="molecule type" value="Genomic_DNA"/>
</dbReference>
<feature type="transmembrane region" description="Helical" evidence="6">
    <location>
        <begin position="150"/>
        <end position="172"/>
    </location>
</feature>
<keyword evidence="3 6" id="KW-1133">Transmembrane helix</keyword>
<feature type="transmembrane region" description="Helical" evidence="6">
    <location>
        <begin position="468"/>
        <end position="490"/>
    </location>
</feature>
<dbReference type="KEGG" id="ftj:FTUN_5316"/>
<keyword evidence="4 6" id="KW-0472">Membrane</keyword>
<feature type="transmembrane region" description="Helical" evidence="6">
    <location>
        <begin position="192"/>
        <end position="214"/>
    </location>
</feature>
<feature type="transmembrane region" description="Helical" evidence="6">
    <location>
        <begin position="116"/>
        <end position="138"/>
    </location>
</feature>
<dbReference type="Pfam" id="PF07690">
    <property type="entry name" value="MFS_1"/>
    <property type="match status" value="1"/>
</dbReference>
<evidence type="ECO:0000256" key="1">
    <source>
        <dbReference type="ARBA" id="ARBA00004141"/>
    </source>
</evidence>
<dbReference type="SUPFAM" id="SSF103473">
    <property type="entry name" value="MFS general substrate transporter"/>
    <property type="match status" value="2"/>
</dbReference>
<feature type="coiled-coil region" evidence="5">
    <location>
        <begin position="289"/>
        <end position="316"/>
    </location>
</feature>
<feature type="transmembrane region" description="Helical" evidence="6">
    <location>
        <begin position="90"/>
        <end position="110"/>
    </location>
</feature>
<gene>
    <name evidence="8" type="ORF">FTUN_5316</name>
</gene>
<feature type="transmembrane region" description="Helical" evidence="6">
    <location>
        <begin position="397"/>
        <end position="415"/>
    </location>
</feature>